<gene>
    <name evidence="18" type="ORF">BO222_12300</name>
</gene>
<dbReference type="Gene3D" id="3.40.50.2020">
    <property type="match status" value="1"/>
</dbReference>
<dbReference type="GO" id="GO:0006178">
    <property type="term" value="P:guanine salvage"/>
    <property type="evidence" value="ECO:0007669"/>
    <property type="project" value="TreeGrafter"/>
</dbReference>
<dbReference type="RefSeq" id="WP_075821051.1">
    <property type="nucleotide sequence ID" value="NZ_CAJUTZ010000008.1"/>
</dbReference>
<dbReference type="NCBIfam" id="TIGR01203">
    <property type="entry name" value="HGPRTase"/>
    <property type="match status" value="1"/>
</dbReference>
<feature type="domain" description="Phosphoribosyltransferase" evidence="17">
    <location>
        <begin position="17"/>
        <end position="165"/>
    </location>
</feature>
<evidence type="ECO:0000256" key="15">
    <source>
        <dbReference type="ARBA" id="ARBA00049402"/>
    </source>
</evidence>
<dbReference type="GO" id="GO:0032264">
    <property type="term" value="P:IMP salvage"/>
    <property type="evidence" value="ECO:0007669"/>
    <property type="project" value="UniProtKB-UniPathway"/>
</dbReference>
<evidence type="ECO:0000256" key="7">
    <source>
        <dbReference type="ARBA" id="ARBA00022490"/>
    </source>
</evidence>
<dbReference type="GO" id="GO:0046100">
    <property type="term" value="P:hypoxanthine metabolic process"/>
    <property type="evidence" value="ECO:0007669"/>
    <property type="project" value="TreeGrafter"/>
</dbReference>
<evidence type="ECO:0000256" key="10">
    <source>
        <dbReference type="ARBA" id="ARBA00022723"/>
    </source>
</evidence>
<sequence length="184" mass="20870">MSDTPISNDIKEIIISEKNIEQRCRELAAQIEADYENDGITPLVVGLLKGSVPFMSELIKYFHHAIEIDFISVSSYEGTESSGDVKIDKDLDLSSRNKNVLIVEDIVDTGRTLKAVKQLFYNKGANEVRIVSLLDKPDRRKVDIEADYVGFKVPDAFVVGYGLDYNQKYRNLPYIGILKEEIYE</sequence>
<comment type="similarity">
    <text evidence="6 16">Belongs to the purine/pyrimidine phosphoribosyltransferase family.</text>
</comment>
<dbReference type="CDD" id="cd06223">
    <property type="entry name" value="PRTases_typeI"/>
    <property type="match status" value="1"/>
</dbReference>
<keyword evidence="8 16" id="KW-0328">Glycosyltransferase</keyword>
<keyword evidence="9 16" id="KW-0808">Transferase</keyword>
<dbReference type="InterPro" id="IPR000836">
    <property type="entry name" value="PRTase_dom"/>
</dbReference>
<evidence type="ECO:0000256" key="16">
    <source>
        <dbReference type="RuleBase" id="RU364099"/>
    </source>
</evidence>
<evidence type="ECO:0000256" key="8">
    <source>
        <dbReference type="ARBA" id="ARBA00022676"/>
    </source>
</evidence>
<evidence type="ECO:0000256" key="2">
    <source>
        <dbReference type="ARBA" id="ARBA00002049"/>
    </source>
</evidence>
<evidence type="ECO:0000256" key="6">
    <source>
        <dbReference type="ARBA" id="ARBA00008391"/>
    </source>
</evidence>
<dbReference type="PANTHER" id="PTHR43340:SF1">
    <property type="entry name" value="HYPOXANTHINE PHOSPHORIBOSYLTRANSFERASE"/>
    <property type="match status" value="1"/>
</dbReference>
<evidence type="ECO:0000256" key="1">
    <source>
        <dbReference type="ARBA" id="ARBA00001946"/>
    </source>
</evidence>
<protein>
    <recommendedName>
        <fullName evidence="16">Hypoxanthine phosphoribosyltransferase</fullName>
        <ecNumber evidence="16">2.4.2.8</ecNumber>
    </recommendedName>
</protein>
<keyword evidence="7 16" id="KW-0963">Cytoplasm</keyword>
<comment type="catalytic activity">
    <reaction evidence="15">
        <text>IMP + diphosphate = hypoxanthine + 5-phospho-alpha-D-ribose 1-diphosphate</text>
        <dbReference type="Rhea" id="RHEA:17973"/>
        <dbReference type="ChEBI" id="CHEBI:17368"/>
        <dbReference type="ChEBI" id="CHEBI:33019"/>
        <dbReference type="ChEBI" id="CHEBI:58017"/>
        <dbReference type="ChEBI" id="CHEBI:58053"/>
        <dbReference type="EC" id="2.4.2.8"/>
    </reaction>
    <physiologicalReaction direction="right-to-left" evidence="15">
        <dbReference type="Rhea" id="RHEA:17975"/>
    </physiologicalReaction>
</comment>
<dbReference type="GO" id="GO:0032263">
    <property type="term" value="P:GMP salvage"/>
    <property type="evidence" value="ECO:0007669"/>
    <property type="project" value="TreeGrafter"/>
</dbReference>
<keyword evidence="13 16" id="KW-0460">Magnesium</keyword>
<evidence type="ECO:0000256" key="4">
    <source>
        <dbReference type="ARBA" id="ARBA00004669"/>
    </source>
</evidence>
<comment type="cofactor">
    <cofactor evidence="1 16">
        <name>Mg(2+)</name>
        <dbReference type="ChEBI" id="CHEBI:18420"/>
    </cofactor>
</comment>
<evidence type="ECO:0000256" key="5">
    <source>
        <dbReference type="ARBA" id="ARBA00004676"/>
    </source>
</evidence>
<comment type="function">
    <text evidence="2">Purine salvage pathway enzyme that catalyzes the transfer of the ribosyl-5-phosphate group from 5-phospho-alpha-D-ribose 1-diphosphate (PRPP) to the N9 position of the 6-oxopurines hypoxanthine and guanine to form the corresponding ribonucleotides IMP (inosine 5'-monophosphate) and GMP (guanosine 5'-monophosphate), with the release of PPi.</text>
</comment>
<comment type="subcellular location">
    <subcellularLocation>
        <location evidence="3 16">Cytoplasm</location>
    </subcellularLocation>
</comment>
<evidence type="ECO:0000313" key="19">
    <source>
        <dbReference type="Proteomes" id="UP000186341"/>
    </source>
</evidence>
<evidence type="ECO:0000256" key="13">
    <source>
        <dbReference type="ARBA" id="ARBA00022842"/>
    </source>
</evidence>
<dbReference type="GO" id="GO:0004422">
    <property type="term" value="F:hypoxanthine phosphoribosyltransferase activity"/>
    <property type="evidence" value="ECO:0007669"/>
    <property type="project" value="InterPro"/>
</dbReference>
<dbReference type="Proteomes" id="UP000186341">
    <property type="component" value="Unassembled WGS sequence"/>
</dbReference>
<keyword evidence="19" id="KW-1185">Reference proteome</keyword>
<dbReference type="GeneID" id="82203906"/>
<keyword evidence="11 16" id="KW-0660">Purine salvage</keyword>
<dbReference type="PANTHER" id="PTHR43340">
    <property type="entry name" value="HYPOXANTHINE-GUANINE PHOSPHORIBOSYLTRANSFERASE"/>
    <property type="match status" value="1"/>
</dbReference>
<comment type="pathway">
    <text evidence="5">Purine metabolism; GMP biosynthesis via salvage pathway; GMP from guanine: step 1/1.</text>
</comment>
<dbReference type="InterPro" id="IPR005904">
    <property type="entry name" value="Hxn_phspho_trans"/>
</dbReference>
<accession>A0A1U7NCT0</accession>
<organism evidence="18 19">
    <name type="scientific">Ileibacterium valens</name>
    <dbReference type="NCBI Taxonomy" id="1862668"/>
    <lineage>
        <taxon>Bacteria</taxon>
        <taxon>Bacillati</taxon>
        <taxon>Bacillota</taxon>
        <taxon>Erysipelotrichia</taxon>
        <taxon>Erysipelotrichales</taxon>
        <taxon>Erysipelotrichaceae</taxon>
        <taxon>Ileibacterium</taxon>
    </lineage>
</organism>
<dbReference type="EMBL" id="MPJW01000271">
    <property type="protein sequence ID" value="OLU36497.1"/>
    <property type="molecule type" value="Genomic_DNA"/>
</dbReference>
<evidence type="ECO:0000313" key="18">
    <source>
        <dbReference type="EMBL" id="OLU36497.1"/>
    </source>
</evidence>
<reference evidence="18 19" key="1">
    <citation type="submission" date="2016-11" db="EMBL/GenBank/DDBJ databases">
        <title>Description of two novel members of the family Erysipelotrichaceae: Ileibacterium lipovorans gen. nov., sp. nov. and Dubosiella newyorkensis, gen. nov., sp. nov.</title>
        <authorList>
            <person name="Cox L.M."/>
            <person name="Sohn J."/>
            <person name="Tyrrell K.L."/>
            <person name="Citron D.M."/>
            <person name="Lawson P.A."/>
            <person name="Patel N.B."/>
            <person name="Iizumi T."/>
            <person name="Perez-Perez G.I."/>
            <person name="Goldstein E.J."/>
            <person name="Blaser M.J."/>
        </authorList>
    </citation>
    <scope>NUCLEOTIDE SEQUENCE [LARGE SCALE GENOMIC DNA]</scope>
    <source>
        <strain evidence="18 19">NYU-BL-A3</strain>
    </source>
</reference>
<dbReference type="GO" id="GO:0006166">
    <property type="term" value="P:purine ribonucleoside salvage"/>
    <property type="evidence" value="ECO:0007669"/>
    <property type="project" value="UniProtKB-KW"/>
</dbReference>
<evidence type="ECO:0000256" key="3">
    <source>
        <dbReference type="ARBA" id="ARBA00004496"/>
    </source>
</evidence>
<dbReference type="GO" id="GO:0000287">
    <property type="term" value="F:magnesium ion binding"/>
    <property type="evidence" value="ECO:0007669"/>
    <property type="project" value="TreeGrafter"/>
</dbReference>
<evidence type="ECO:0000259" key="17">
    <source>
        <dbReference type="Pfam" id="PF00156"/>
    </source>
</evidence>
<evidence type="ECO:0000256" key="11">
    <source>
        <dbReference type="ARBA" id="ARBA00022726"/>
    </source>
</evidence>
<comment type="pathway">
    <text evidence="4 16">Purine metabolism; IMP biosynthesis via salvage pathway; IMP from hypoxanthine: step 1/1.</text>
</comment>
<dbReference type="InterPro" id="IPR029057">
    <property type="entry name" value="PRTase-like"/>
</dbReference>
<comment type="catalytic activity">
    <reaction evidence="14">
        <text>GMP + diphosphate = guanine + 5-phospho-alpha-D-ribose 1-diphosphate</text>
        <dbReference type="Rhea" id="RHEA:25424"/>
        <dbReference type="ChEBI" id="CHEBI:16235"/>
        <dbReference type="ChEBI" id="CHEBI:33019"/>
        <dbReference type="ChEBI" id="CHEBI:58017"/>
        <dbReference type="ChEBI" id="CHEBI:58115"/>
        <dbReference type="EC" id="2.4.2.8"/>
    </reaction>
    <physiologicalReaction direction="right-to-left" evidence="14">
        <dbReference type="Rhea" id="RHEA:25426"/>
    </physiologicalReaction>
</comment>
<evidence type="ECO:0000256" key="14">
    <source>
        <dbReference type="ARBA" id="ARBA00048811"/>
    </source>
</evidence>
<dbReference type="Pfam" id="PF00156">
    <property type="entry name" value="Pribosyltran"/>
    <property type="match status" value="1"/>
</dbReference>
<dbReference type="EC" id="2.4.2.8" evidence="16"/>
<dbReference type="AlphaFoldDB" id="A0A1U7NCT0"/>
<dbReference type="InterPro" id="IPR050408">
    <property type="entry name" value="HGPRT"/>
</dbReference>
<evidence type="ECO:0000256" key="9">
    <source>
        <dbReference type="ARBA" id="ARBA00022679"/>
    </source>
</evidence>
<keyword evidence="12 16" id="KW-0547">Nucleotide-binding</keyword>
<dbReference type="GO" id="GO:0005829">
    <property type="term" value="C:cytosol"/>
    <property type="evidence" value="ECO:0007669"/>
    <property type="project" value="TreeGrafter"/>
</dbReference>
<dbReference type="GO" id="GO:0052657">
    <property type="term" value="F:guanine phosphoribosyltransferase activity"/>
    <property type="evidence" value="ECO:0007669"/>
    <property type="project" value="RHEA"/>
</dbReference>
<dbReference type="GO" id="GO:0000166">
    <property type="term" value="F:nucleotide binding"/>
    <property type="evidence" value="ECO:0007669"/>
    <property type="project" value="UniProtKB-KW"/>
</dbReference>
<keyword evidence="10 16" id="KW-0479">Metal-binding</keyword>
<dbReference type="FunFam" id="3.40.50.2020:FF:000006">
    <property type="entry name" value="Hypoxanthine phosphoribosyltransferase"/>
    <property type="match status" value="1"/>
</dbReference>
<name>A0A1U7NCT0_9FIRM</name>
<dbReference type="SUPFAM" id="SSF53271">
    <property type="entry name" value="PRTase-like"/>
    <property type="match status" value="1"/>
</dbReference>
<dbReference type="UniPathway" id="UPA00591">
    <property type="reaction ID" value="UER00648"/>
</dbReference>
<proteinExistence type="inferred from homology"/>
<comment type="caution">
    <text evidence="18">The sequence shown here is derived from an EMBL/GenBank/DDBJ whole genome shotgun (WGS) entry which is preliminary data.</text>
</comment>
<evidence type="ECO:0000256" key="12">
    <source>
        <dbReference type="ARBA" id="ARBA00022741"/>
    </source>
</evidence>